<feature type="signal peptide" evidence="3">
    <location>
        <begin position="1"/>
        <end position="23"/>
    </location>
</feature>
<sequence length="362" mass="40032">MATIRPLLFLLWCWLLLPAVGQAQSRYPTPVEGDFSLPQFRFESGETLPALNQHYTTVGQPRKDKAGKVVNAVLIMHGTTGSGQAFLSELFANHLFGPGQLLDAAKYYLILPDAIGHGKSSKPSNGLRMQFPKYTYNDMVLANYRLLTEKLNVAHARLVMGTSMGGMETWVWGYKYPDFMDALMPLASLPVEIAGRNRMLRKMAIDLIKMDPAWQGGNYTTQPQTGLTGAISSLLFMTSSPKQMQKLAPTRELAEAALAKSQARFLGSLDANDFIYQFDASRTYNPAPHLAAIKAPLLAINSADDQVNPPELGIMETEIKKVPKGRYVLLPITDLTTGHGTHSNPSIWGEYLLEFLARTEIK</sequence>
<keyword evidence="6" id="KW-1185">Reference proteome</keyword>
<dbReference type="GO" id="GO:0004414">
    <property type="term" value="F:homoserine O-acetyltransferase activity"/>
    <property type="evidence" value="ECO:0007669"/>
    <property type="project" value="TreeGrafter"/>
</dbReference>
<dbReference type="InterPro" id="IPR029058">
    <property type="entry name" value="AB_hydrolase_fold"/>
</dbReference>
<dbReference type="STRING" id="1908236.BEN48_04105"/>
<evidence type="ECO:0000313" key="6">
    <source>
        <dbReference type="Proteomes" id="UP000177791"/>
    </source>
</evidence>
<feature type="active site" evidence="2">
    <location>
        <position position="305"/>
    </location>
</feature>
<proteinExistence type="predicted"/>
<dbReference type="GO" id="GO:0009092">
    <property type="term" value="P:homoserine metabolic process"/>
    <property type="evidence" value="ECO:0007669"/>
    <property type="project" value="TreeGrafter"/>
</dbReference>
<comment type="caution">
    <text evidence="5">The sequence shown here is derived from an EMBL/GenBank/DDBJ whole genome shotgun (WGS) entry which is preliminary data.</text>
</comment>
<dbReference type="RefSeq" id="WP_070735531.1">
    <property type="nucleotide sequence ID" value="NZ_MDZC01000090.1"/>
</dbReference>
<evidence type="ECO:0000256" key="2">
    <source>
        <dbReference type="PIRSR" id="PIRSR000443-1"/>
    </source>
</evidence>
<dbReference type="InterPro" id="IPR000073">
    <property type="entry name" value="AB_hydrolase_1"/>
</dbReference>
<evidence type="ECO:0000256" key="3">
    <source>
        <dbReference type="SAM" id="SignalP"/>
    </source>
</evidence>
<name>A0A1G1SWH2_9BACT</name>
<feature type="active site" evidence="2">
    <location>
        <position position="339"/>
    </location>
</feature>
<gene>
    <name evidence="5" type="ORF">BEN48_04105</name>
</gene>
<dbReference type="InterPro" id="IPR008220">
    <property type="entry name" value="HAT_MetX-like"/>
</dbReference>
<evidence type="ECO:0000313" key="5">
    <source>
        <dbReference type="EMBL" id="OGX82953.1"/>
    </source>
</evidence>
<dbReference type="GO" id="GO:0009086">
    <property type="term" value="P:methionine biosynthetic process"/>
    <property type="evidence" value="ECO:0007669"/>
    <property type="project" value="TreeGrafter"/>
</dbReference>
<organism evidence="5 6">
    <name type="scientific">Hymenobacter glacialis</name>
    <dbReference type="NCBI Taxonomy" id="1908236"/>
    <lineage>
        <taxon>Bacteria</taxon>
        <taxon>Pseudomonadati</taxon>
        <taxon>Bacteroidota</taxon>
        <taxon>Cytophagia</taxon>
        <taxon>Cytophagales</taxon>
        <taxon>Hymenobacteraceae</taxon>
        <taxon>Hymenobacter</taxon>
    </lineage>
</organism>
<feature type="domain" description="AB hydrolase-1" evidence="4">
    <location>
        <begin position="71"/>
        <end position="312"/>
    </location>
</feature>
<dbReference type="PANTHER" id="PTHR32268">
    <property type="entry name" value="HOMOSERINE O-ACETYLTRANSFERASE"/>
    <property type="match status" value="1"/>
</dbReference>
<feature type="chain" id="PRO_5009578450" description="AB hydrolase-1 domain-containing protein" evidence="3">
    <location>
        <begin position="24"/>
        <end position="362"/>
    </location>
</feature>
<dbReference type="AlphaFoldDB" id="A0A1G1SWH2"/>
<evidence type="ECO:0000259" key="4">
    <source>
        <dbReference type="Pfam" id="PF00561"/>
    </source>
</evidence>
<reference evidence="5 6" key="1">
    <citation type="submission" date="2016-08" db="EMBL/GenBank/DDBJ databases">
        <title>Hymenobacter coccineus sp. nov., Hymenobacter lapidarius sp. nov. and Hymenobacter glacialis sp. nov., isolated from Antarctic soil.</title>
        <authorList>
            <person name="Sedlacek I."/>
            <person name="Kralova S."/>
            <person name="Kyrova K."/>
            <person name="Maslanova I."/>
            <person name="Stankova E."/>
            <person name="Vrbovska V."/>
            <person name="Nemec M."/>
            <person name="Bartak M."/>
            <person name="Svec P."/>
            <person name="Busse H.-J."/>
            <person name="Pantucek R."/>
        </authorList>
    </citation>
    <scope>NUCLEOTIDE SEQUENCE [LARGE SCALE GENOMIC DNA]</scope>
    <source>
        <strain evidence="5 6">CCM 8648</strain>
    </source>
</reference>
<dbReference type="SUPFAM" id="SSF53474">
    <property type="entry name" value="alpha/beta-Hydrolases"/>
    <property type="match status" value="1"/>
</dbReference>
<accession>A0A1G1SWH2</accession>
<dbReference type="Pfam" id="PF00561">
    <property type="entry name" value="Abhydrolase_1"/>
    <property type="match status" value="1"/>
</dbReference>
<evidence type="ECO:0000256" key="1">
    <source>
        <dbReference type="ARBA" id="ARBA00022679"/>
    </source>
</evidence>
<dbReference type="EMBL" id="MDZC01000090">
    <property type="protein sequence ID" value="OGX82953.1"/>
    <property type="molecule type" value="Genomic_DNA"/>
</dbReference>
<dbReference type="NCBIfam" id="NF005071">
    <property type="entry name" value="PRK06489.1"/>
    <property type="match status" value="1"/>
</dbReference>
<dbReference type="PANTHER" id="PTHR32268:SF11">
    <property type="entry name" value="HOMOSERINE O-ACETYLTRANSFERASE"/>
    <property type="match status" value="1"/>
</dbReference>
<feature type="active site" description="Nucleophile" evidence="2">
    <location>
        <position position="163"/>
    </location>
</feature>
<dbReference type="OrthoDB" id="2247630at2"/>
<keyword evidence="1" id="KW-0808">Transferase</keyword>
<dbReference type="PIRSF" id="PIRSF000443">
    <property type="entry name" value="Homoser_Ac_trans"/>
    <property type="match status" value="1"/>
</dbReference>
<keyword evidence="3" id="KW-0732">Signal</keyword>
<dbReference type="Gene3D" id="3.40.50.1820">
    <property type="entry name" value="alpha/beta hydrolase"/>
    <property type="match status" value="1"/>
</dbReference>
<protein>
    <recommendedName>
        <fullName evidence="4">AB hydrolase-1 domain-containing protein</fullName>
    </recommendedName>
</protein>
<dbReference type="Proteomes" id="UP000177791">
    <property type="component" value="Unassembled WGS sequence"/>
</dbReference>